<dbReference type="OrthoDB" id="1577640at2759"/>
<dbReference type="GeneID" id="62158107"/>
<dbReference type="PANTHER" id="PTHR46082">
    <property type="entry name" value="ATP/GTP-BINDING PROTEIN-RELATED"/>
    <property type="match status" value="1"/>
</dbReference>
<dbReference type="AlphaFoldDB" id="A0A9P6IIS0"/>
<reference evidence="1" key="1">
    <citation type="submission" date="2020-03" db="EMBL/GenBank/DDBJ databases">
        <authorList>
            <person name="He L."/>
        </authorList>
    </citation>
    <scope>NUCLEOTIDE SEQUENCE</scope>
    <source>
        <strain evidence="1">CkLH20</strain>
    </source>
</reference>
<dbReference type="Gene3D" id="3.40.50.1580">
    <property type="entry name" value="Nucleoside phosphorylase domain"/>
    <property type="match status" value="1"/>
</dbReference>
<dbReference type="GO" id="GO:0009116">
    <property type="term" value="P:nucleoside metabolic process"/>
    <property type="evidence" value="ECO:0007669"/>
    <property type="project" value="InterPro"/>
</dbReference>
<dbReference type="EMBL" id="JAATWM020000005">
    <property type="protein sequence ID" value="KAF9880360.1"/>
    <property type="molecule type" value="Genomic_DNA"/>
</dbReference>
<keyword evidence="2" id="KW-1185">Reference proteome</keyword>
<organism evidence="1 2">
    <name type="scientific">Colletotrichum karsti</name>
    <dbReference type="NCBI Taxonomy" id="1095194"/>
    <lineage>
        <taxon>Eukaryota</taxon>
        <taxon>Fungi</taxon>
        <taxon>Dikarya</taxon>
        <taxon>Ascomycota</taxon>
        <taxon>Pezizomycotina</taxon>
        <taxon>Sordariomycetes</taxon>
        <taxon>Hypocreomycetidae</taxon>
        <taxon>Glomerellales</taxon>
        <taxon>Glomerellaceae</taxon>
        <taxon>Colletotrichum</taxon>
        <taxon>Colletotrichum boninense species complex</taxon>
    </lineage>
</organism>
<dbReference type="RefSeq" id="XP_038749821.1">
    <property type="nucleotide sequence ID" value="XM_038885033.1"/>
</dbReference>
<reference evidence="1" key="2">
    <citation type="submission" date="2020-11" db="EMBL/GenBank/DDBJ databases">
        <title>Whole genome sequencing of Colletotrichum sp.</title>
        <authorList>
            <person name="Li H."/>
        </authorList>
    </citation>
    <scope>NUCLEOTIDE SEQUENCE</scope>
    <source>
        <strain evidence="1">CkLH20</strain>
    </source>
</reference>
<dbReference type="SUPFAM" id="SSF53167">
    <property type="entry name" value="Purine and uridine phosphorylases"/>
    <property type="match status" value="1"/>
</dbReference>
<proteinExistence type="predicted"/>
<evidence type="ECO:0000313" key="2">
    <source>
        <dbReference type="Proteomes" id="UP000781932"/>
    </source>
</evidence>
<dbReference type="PANTHER" id="PTHR46082:SF11">
    <property type="entry name" value="AAA+ ATPASE DOMAIN-CONTAINING PROTEIN-RELATED"/>
    <property type="match status" value="1"/>
</dbReference>
<gene>
    <name evidence="1" type="ORF">CkaCkLH20_02314</name>
</gene>
<dbReference type="Proteomes" id="UP000781932">
    <property type="component" value="Unassembled WGS sequence"/>
</dbReference>
<dbReference type="InterPro" id="IPR053137">
    <property type="entry name" value="NLR-like"/>
</dbReference>
<accession>A0A9P6IIS0</accession>
<protein>
    <submittedName>
        <fullName evidence="1">Nacht and ankyrin domain protein</fullName>
    </submittedName>
</protein>
<dbReference type="InterPro" id="IPR035994">
    <property type="entry name" value="Nucleoside_phosphorylase_sf"/>
</dbReference>
<sequence>MGTTQLQDFRLYTIGWVAALSKELTAAKAMLDENHDQPANFRQTLSDTNNYTWGRIGKHNIVIASLPEGKYGLVSAAVTASFMISSLPHLRFGLMVGIGAGIPRPGKDIRLGDVVVSTPAGEHPGVVQYDLGKLESDGRFKRVGSLAPPPRILLTALTNLKATQPLEGSQVPSILDAMLERYPLLRSQQHGYFHQGPQNDRLFIASSVHVEDNDAIQRTLAQNTQFYMRLQLMLSWLWSLLLFLCTARWKPTRSPLGTGPALSDQTKAAPPQATATETCTHCDPTKEIQRSARLNSHPVVHYGVIASGNIVVKDSLSRDAILDRLGPECICFEMEAAGLMDNFPCLVVRGICDYANNHKSDQWQNYAAATAAAYAKELLVGYIRAEDVQNADGIEELMGRGQ</sequence>
<comment type="caution">
    <text evidence="1">The sequence shown here is derived from an EMBL/GenBank/DDBJ whole genome shotgun (WGS) entry which is preliminary data.</text>
</comment>
<dbReference type="GO" id="GO:0003824">
    <property type="term" value="F:catalytic activity"/>
    <property type="evidence" value="ECO:0007669"/>
    <property type="project" value="InterPro"/>
</dbReference>
<evidence type="ECO:0000313" key="1">
    <source>
        <dbReference type="EMBL" id="KAF9880360.1"/>
    </source>
</evidence>
<name>A0A9P6IIS0_9PEZI</name>